<gene>
    <name evidence="2" type="ORF">PIB30_002873</name>
</gene>
<keyword evidence="3" id="KW-1185">Reference proteome</keyword>
<dbReference type="PANTHER" id="PTHR37182">
    <property type="entry name" value="F24J8.11 PROTEIN"/>
    <property type="match status" value="1"/>
</dbReference>
<dbReference type="EMBL" id="JASCZI010120834">
    <property type="protein sequence ID" value="MED6155141.1"/>
    <property type="molecule type" value="Genomic_DNA"/>
</dbReference>
<feature type="compositionally biased region" description="Pro residues" evidence="1">
    <location>
        <begin position="134"/>
        <end position="147"/>
    </location>
</feature>
<accession>A0ABU6U4P9</accession>
<protein>
    <submittedName>
        <fullName evidence="2">Uncharacterized protein</fullName>
    </submittedName>
</protein>
<feature type="region of interest" description="Disordered" evidence="1">
    <location>
        <begin position="79"/>
        <end position="147"/>
    </location>
</feature>
<feature type="compositionally biased region" description="Basic and acidic residues" evidence="1">
    <location>
        <begin position="116"/>
        <end position="132"/>
    </location>
</feature>
<reference evidence="2 3" key="1">
    <citation type="journal article" date="2023" name="Plants (Basel)">
        <title>Bridging the Gap: Combining Genomics and Transcriptomics Approaches to Understand Stylosanthes scabra, an Orphan Legume from the Brazilian Caatinga.</title>
        <authorList>
            <person name="Ferreira-Neto J.R.C."/>
            <person name="da Silva M.D."/>
            <person name="Binneck E."/>
            <person name="de Melo N.F."/>
            <person name="da Silva R.H."/>
            <person name="de Melo A.L.T.M."/>
            <person name="Pandolfi V."/>
            <person name="Bustamante F.O."/>
            <person name="Brasileiro-Vidal A.C."/>
            <person name="Benko-Iseppon A.M."/>
        </authorList>
    </citation>
    <scope>NUCLEOTIDE SEQUENCE [LARGE SCALE GENOMIC DNA]</scope>
    <source>
        <tissue evidence="2">Leaves</tissue>
    </source>
</reference>
<name>A0ABU6U4P9_9FABA</name>
<sequence length="147" mass="15913">MSHLLTPAPTTTAPIGLSSKTRKSSLNSWKKGRVCCHVISDQHELLPSSSDHHSPRRRALMGLSGALVLGGLSLSDERVANAAARRPPPPPPQERKDPNVSGVQAKVLASKRRKEAMKEEVARLRERGKSINKEPPPPPPPPSPQPE</sequence>
<evidence type="ECO:0000313" key="2">
    <source>
        <dbReference type="EMBL" id="MED6155141.1"/>
    </source>
</evidence>
<proteinExistence type="predicted"/>
<dbReference type="Proteomes" id="UP001341840">
    <property type="component" value="Unassembled WGS sequence"/>
</dbReference>
<comment type="caution">
    <text evidence="2">The sequence shown here is derived from an EMBL/GenBank/DDBJ whole genome shotgun (WGS) entry which is preliminary data.</text>
</comment>
<evidence type="ECO:0000313" key="3">
    <source>
        <dbReference type="Proteomes" id="UP001341840"/>
    </source>
</evidence>
<dbReference type="PANTHER" id="PTHR37182:SF2">
    <property type="entry name" value="F24J8.11 PROTEIN"/>
    <property type="match status" value="1"/>
</dbReference>
<organism evidence="2 3">
    <name type="scientific">Stylosanthes scabra</name>
    <dbReference type="NCBI Taxonomy" id="79078"/>
    <lineage>
        <taxon>Eukaryota</taxon>
        <taxon>Viridiplantae</taxon>
        <taxon>Streptophyta</taxon>
        <taxon>Embryophyta</taxon>
        <taxon>Tracheophyta</taxon>
        <taxon>Spermatophyta</taxon>
        <taxon>Magnoliopsida</taxon>
        <taxon>eudicotyledons</taxon>
        <taxon>Gunneridae</taxon>
        <taxon>Pentapetalae</taxon>
        <taxon>rosids</taxon>
        <taxon>fabids</taxon>
        <taxon>Fabales</taxon>
        <taxon>Fabaceae</taxon>
        <taxon>Papilionoideae</taxon>
        <taxon>50 kb inversion clade</taxon>
        <taxon>dalbergioids sensu lato</taxon>
        <taxon>Dalbergieae</taxon>
        <taxon>Pterocarpus clade</taxon>
        <taxon>Stylosanthes</taxon>
    </lineage>
</organism>
<evidence type="ECO:0000256" key="1">
    <source>
        <dbReference type="SAM" id="MobiDB-lite"/>
    </source>
</evidence>